<accession>A0A0K0Y8A1</accession>
<feature type="domain" description="DUF1468" evidence="1">
    <location>
        <begin position="22"/>
        <end position="157"/>
    </location>
</feature>
<dbReference type="Pfam" id="PF07331">
    <property type="entry name" value="TctB"/>
    <property type="match status" value="1"/>
</dbReference>
<dbReference type="AlphaFoldDB" id="A0A0K0Y8A1"/>
<dbReference type="RefSeq" id="WP_049835426.1">
    <property type="nucleotide sequence ID" value="NZ_CP012160.1"/>
</dbReference>
<proteinExistence type="predicted"/>
<sequence>MSNKNLFKSPEVKMLVVLFLGAVLSLVFLSFLVAEPKALFGRSLSAIAPTLFPGIVLFLMAVMCGIEFFMIRAGTVAEPEEGMSRPEWVRAAMLFGTLTLFALTMQPFGFLISTAIATTLISLQMGARSPIQIALVAIVGPVALYLAATQLLAVSLPELNSIELFYSRVLSLLSGGTGAGE</sequence>
<dbReference type="Proteomes" id="UP000067444">
    <property type="component" value="Chromosome"/>
</dbReference>
<dbReference type="InterPro" id="IPR009936">
    <property type="entry name" value="DUF1468"/>
</dbReference>
<evidence type="ECO:0000259" key="1">
    <source>
        <dbReference type="Pfam" id="PF07331"/>
    </source>
</evidence>
<evidence type="ECO:0000313" key="3">
    <source>
        <dbReference type="Proteomes" id="UP000067444"/>
    </source>
</evidence>
<dbReference type="OrthoDB" id="7858266at2"/>
<dbReference type="EMBL" id="CP012160">
    <property type="protein sequence ID" value="AKS47199.1"/>
    <property type="molecule type" value="Genomic_DNA"/>
</dbReference>
<dbReference type="KEGG" id="otm:OSB_26750"/>
<organism evidence="2 3">
    <name type="scientific">Octadecabacter temperatus</name>
    <dbReference type="NCBI Taxonomy" id="1458307"/>
    <lineage>
        <taxon>Bacteria</taxon>
        <taxon>Pseudomonadati</taxon>
        <taxon>Pseudomonadota</taxon>
        <taxon>Alphaproteobacteria</taxon>
        <taxon>Rhodobacterales</taxon>
        <taxon>Roseobacteraceae</taxon>
        <taxon>Octadecabacter</taxon>
    </lineage>
</organism>
<gene>
    <name evidence="2" type="ORF">OSB_26750</name>
</gene>
<evidence type="ECO:0000313" key="2">
    <source>
        <dbReference type="EMBL" id="AKS47199.1"/>
    </source>
</evidence>
<name>A0A0K0Y8A1_9RHOB</name>
<protein>
    <submittedName>
        <fullName evidence="2">Tripartite tricarboxylate transporter TctB family protein</fullName>
    </submittedName>
</protein>
<keyword evidence="3" id="KW-1185">Reference proteome</keyword>
<dbReference type="STRING" id="1458307.OSB_26750"/>
<reference evidence="2 3" key="1">
    <citation type="journal article" date="2015" name="Genome Announc.">
        <title>Closed Genome Sequence of Octadecabacter temperatus SB1, the First Mesophilic Species of the Genus Octadecabacter.</title>
        <authorList>
            <person name="Voget S."/>
            <person name="Billerbeck S."/>
            <person name="Simon M."/>
            <person name="Daniel R."/>
        </authorList>
    </citation>
    <scope>NUCLEOTIDE SEQUENCE [LARGE SCALE GENOMIC DNA]</scope>
    <source>
        <strain evidence="2 3">SB1</strain>
    </source>
</reference>